<evidence type="ECO:0000313" key="6">
    <source>
        <dbReference type="EMBL" id="SEA85987.1"/>
    </source>
</evidence>
<name>A0A1H4EM52_9BACT</name>
<dbReference type="GO" id="GO:0016020">
    <property type="term" value="C:membrane"/>
    <property type="evidence" value="ECO:0007669"/>
    <property type="project" value="UniProtKB-SubCell"/>
</dbReference>
<gene>
    <name evidence="6" type="ORF">SAMN05660909_03817</name>
</gene>
<comment type="subcellular location">
    <subcellularLocation>
        <location evidence="1">Membrane</location>
        <topology evidence="1">Multi-pass membrane protein</topology>
    </subcellularLocation>
</comment>
<evidence type="ECO:0000256" key="1">
    <source>
        <dbReference type="ARBA" id="ARBA00004141"/>
    </source>
</evidence>
<dbReference type="AlphaFoldDB" id="A0A1H4EM52"/>
<evidence type="ECO:0000256" key="4">
    <source>
        <dbReference type="ARBA" id="ARBA00023136"/>
    </source>
</evidence>
<accession>A0A1H4EM52</accession>
<dbReference type="STRING" id="408074.SAMN05660909_03817"/>
<feature type="transmembrane region" description="Helical" evidence="5">
    <location>
        <begin position="268"/>
        <end position="288"/>
    </location>
</feature>
<dbReference type="Pfam" id="PF07681">
    <property type="entry name" value="DoxX"/>
    <property type="match status" value="1"/>
</dbReference>
<keyword evidence="4 5" id="KW-0472">Membrane</keyword>
<keyword evidence="3 5" id="KW-1133">Transmembrane helix</keyword>
<reference evidence="7" key="1">
    <citation type="submission" date="2016-10" db="EMBL/GenBank/DDBJ databases">
        <authorList>
            <person name="Varghese N."/>
            <person name="Submissions S."/>
        </authorList>
    </citation>
    <scope>NUCLEOTIDE SEQUENCE [LARGE SCALE GENOMIC DNA]</scope>
    <source>
        <strain evidence="7">DSM 23920</strain>
    </source>
</reference>
<evidence type="ECO:0000256" key="5">
    <source>
        <dbReference type="SAM" id="Phobius"/>
    </source>
</evidence>
<feature type="transmembrane region" description="Helical" evidence="5">
    <location>
        <begin position="191"/>
        <end position="211"/>
    </location>
</feature>
<dbReference type="RefSeq" id="WP_139170278.1">
    <property type="nucleotide sequence ID" value="NZ_BKAT01000032.1"/>
</dbReference>
<proteinExistence type="predicted"/>
<keyword evidence="7" id="KW-1185">Reference proteome</keyword>
<dbReference type="OrthoDB" id="102112at2"/>
<dbReference type="InterPro" id="IPR032808">
    <property type="entry name" value="DoxX"/>
</dbReference>
<evidence type="ECO:0000256" key="3">
    <source>
        <dbReference type="ARBA" id="ARBA00022989"/>
    </source>
</evidence>
<feature type="transmembrane region" description="Helical" evidence="5">
    <location>
        <begin position="111"/>
        <end position="131"/>
    </location>
</feature>
<evidence type="ECO:0000256" key="2">
    <source>
        <dbReference type="ARBA" id="ARBA00022692"/>
    </source>
</evidence>
<evidence type="ECO:0000313" key="7">
    <source>
        <dbReference type="Proteomes" id="UP000199656"/>
    </source>
</evidence>
<dbReference type="Proteomes" id="UP000199656">
    <property type="component" value="Unassembled WGS sequence"/>
</dbReference>
<protein>
    <submittedName>
        <fullName evidence="6">DoxX protein</fullName>
    </submittedName>
</protein>
<keyword evidence="2 5" id="KW-0812">Transmembrane</keyword>
<dbReference type="EMBL" id="FNRL01000019">
    <property type="protein sequence ID" value="SEA85987.1"/>
    <property type="molecule type" value="Genomic_DNA"/>
</dbReference>
<feature type="transmembrane region" description="Helical" evidence="5">
    <location>
        <begin position="168"/>
        <end position="186"/>
    </location>
</feature>
<sequence>MQQSERLQDWTLTRRILFRFFSVYFLVYALTIMITEGGNDSFFMKIWNKPVTWIGRLLISPQYQIEVWPNGSGDTTFNYLQIVCFFILTLLINIVWWAIERKRTHYEKQEYFIRSILRFTLATTMLTYGMAKLTGNQFVPPMNYQLDQRLGDMSPMGLAWTYMGYSKAYMMFTGIAEILGGVLLLFRKTTLLGALVSMAVMVNVVAMNLCFDIPVKLFSSHLLMVCCFLAAPDLSRMIKLLITNSPAPPSNYWYPAFRKKGARIAFTVFRYLLIVLILGGNIVSLISFSRKPKEAVPLAGSYEIVDQKFAGERPASLSLFNNWQKIYVEDRGMLIARGSDNQIAGYYLKIDTVKKTFTAWAEEGDSLELHYRQGQDQRLTLTGLINKDTLTVELKGKSRDSTTLISRGFRWVNEYPYNR</sequence>
<feature type="transmembrane region" description="Helical" evidence="5">
    <location>
        <begin position="16"/>
        <end position="35"/>
    </location>
</feature>
<organism evidence="6 7">
    <name type="scientific">Chitinophaga terrae</name>
    <name type="common">ex Kim and Jung 2007</name>
    <dbReference type="NCBI Taxonomy" id="408074"/>
    <lineage>
        <taxon>Bacteria</taxon>
        <taxon>Pseudomonadati</taxon>
        <taxon>Bacteroidota</taxon>
        <taxon>Chitinophagia</taxon>
        <taxon>Chitinophagales</taxon>
        <taxon>Chitinophagaceae</taxon>
        <taxon>Chitinophaga</taxon>
    </lineage>
</organism>
<feature type="transmembrane region" description="Helical" evidence="5">
    <location>
        <begin position="79"/>
        <end position="99"/>
    </location>
</feature>